<dbReference type="PROSITE" id="PS50111">
    <property type="entry name" value="CHEMOTAXIS_TRANSDUC_2"/>
    <property type="match status" value="1"/>
</dbReference>
<dbReference type="CDD" id="cd06225">
    <property type="entry name" value="HAMP"/>
    <property type="match status" value="1"/>
</dbReference>
<dbReference type="Proteomes" id="UP000433101">
    <property type="component" value="Unassembled WGS sequence"/>
</dbReference>
<dbReference type="AlphaFoldDB" id="A0A7X3LW69"/>
<dbReference type="PROSITE" id="PS50885">
    <property type="entry name" value="HAMP"/>
    <property type="match status" value="1"/>
</dbReference>
<dbReference type="GO" id="GO:0004888">
    <property type="term" value="F:transmembrane signaling receptor activity"/>
    <property type="evidence" value="ECO:0007669"/>
    <property type="project" value="InterPro"/>
</dbReference>
<dbReference type="PANTHER" id="PTHR32089:SF112">
    <property type="entry name" value="LYSOZYME-LIKE PROTEIN-RELATED"/>
    <property type="match status" value="1"/>
</dbReference>
<proteinExistence type="inferred from homology"/>
<dbReference type="Pfam" id="PF00672">
    <property type="entry name" value="HAMP"/>
    <property type="match status" value="1"/>
</dbReference>
<accession>A0A7X3LW69</accession>
<evidence type="ECO:0000259" key="4">
    <source>
        <dbReference type="PROSITE" id="PS50111"/>
    </source>
</evidence>
<dbReference type="SUPFAM" id="SSF58104">
    <property type="entry name" value="Methyl-accepting chemotaxis protein (MCP) signaling domain"/>
    <property type="match status" value="1"/>
</dbReference>
<organism evidence="6 7">
    <name type="scientific">Stappia sediminis</name>
    <dbReference type="NCBI Taxonomy" id="2692190"/>
    <lineage>
        <taxon>Bacteria</taxon>
        <taxon>Pseudomonadati</taxon>
        <taxon>Pseudomonadota</taxon>
        <taxon>Alphaproteobacteria</taxon>
        <taxon>Hyphomicrobiales</taxon>
        <taxon>Stappiaceae</taxon>
        <taxon>Stappia</taxon>
    </lineage>
</organism>
<reference evidence="6 7" key="1">
    <citation type="submission" date="2019-12" db="EMBL/GenBank/DDBJ databases">
        <authorList>
            <person name="Li M."/>
        </authorList>
    </citation>
    <scope>NUCLEOTIDE SEQUENCE [LARGE SCALE GENOMIC DNA]</scope>
    <source>
        <strain evidence="6 7">GBMRC 2046</strain>
    </source>
</reference>
<feature type="domain" description="HAMP" evidence="5">
    <location>
        <begin position="28"/>
        <end position="81"/>
    </location>
</feature>
<dbReference type="Gene3D" id="1.10.287.950">
    <property type="entry name" value="Methyl-accepting chemotaxis protein"/>
    <property type="match status" value="1"/>
</dbReference>
<dbReference type="RefSeq" id="WP_160776483.1">
    <property type="nucleotide sequence ID" value="NZ_WUMV01000007.1"/>
</dbReference>
<keyword evidence="1 3" id="KW-0807">Transducer</keyword>
<comment type="similarity">
    <text evidence="2">Belongs to the methyl-accepting chemotaxis (MCP) protein family.</text>
</comment>
<dbReference type="GO" id="GO:0016020">
    <property type="term" value="C:membrane"/>
    <property type="evidence" value="ECO:0007669"/>
    <property type="project" value="InterPro"/>
</dbReference>
<protein>
    <submittedName>
        <fullName evidence="6">HAMP domain-containing protein</fullName>
    </submittedName>
</protein>
<sequence>MTNSSHPSVATAPVPPLLPLEVIQMFFRTKKSPIRKVIDVCKRVAEGDFEARIVGIPEKGEMAELMHAVNLMIDRTDAYLRESKACLEYVSRNRHFRLISEKGMVGSFLEASRTINAATRAIKQKHDGFREIGDRFDAEMQAVVDTVSSAIRDLNSASEDVANASGTASEQSMIASAGAEQASVNMQSVSASAEELTGAIAEINRQMSGSAEAAASAVDRSRRMNAEIEGLSAASLKIGEVVRLIGDIAEQTNLLALNATIEAARAGEAGRGFAIVAQEVKALSGQTAAATEDIGRQIADLQEATSRAVAANGDISDTIQQLSEIATAIASAVEEQSVATGEIARNVEQGAAGTRDVASGMERLKQATDETRQVAASVQSAAGVLSDQERRLLDMREELSAFVAEATRVG</sequence>
<dbReference type="InterPro" id="IPR004089">
    <property type="entry name" value="MCPsignal_dom"/>
</dbReference>
<dbReference type="InterPro" id="IPR003660">
    <property type="entry name" value="HAMP_dom"/>
</dbReference>
<dbReference type="GO" id="GO:0007165">
    <property type="term" value="P:signal transduction"/>
    <property type="evidence" value="ECO:0007669"/>
    <property type="project" value="UniProtKB-KW"/>
</dbReference>
<name>A0A7X3LW69_9HYPH</name>
<dbReference type="PANTHER" id="PTHR32089">
    <property type="entry name" value="METHYL-ACCEPTING CHEMOTAXIS PROTEIN MCPB"/>
    <property type="match status" value="1"/>
</dbReference>
<dbReference type="InterPro" id="IPR004090">
    <property type="entry name" value="Chemotax_Me-accpt_rcpt"/>
</dbReference>
<dbReference type="EMBL" id="WUMV01000007">
    <property type="protein sequence ID" value="MXN66237.1"/>
    <property type="molecule type" value="Genomic_DNA"/>
</dbReference>
<evidence type="ECO:0000259" key="5">
    <source>
        <dbReference type="PROSITE" id="PS50885"/>
    </source>
</evidence>
<dbReference type="Gene3D" id="6.10.340.10">
    <property type="match status" value="1"/>
</dbReference>
<gene>
    <name evidence="6" type="ORF">GR183_15085</name>
</gene>
<evidence type="ECO:0000256" key="3">
    <source>
        <dbReference type="PROSITE-ProRule" id="PRU00284"/>
    </source>
</evidence>
<evidence type="ECO:0000313" key="7">
    <source>
        <dbReference type="Proteomes" id="UP000433101"/>
    </source>
</evidence>
<dbReference type="PRINTS" id="PR00260">
    <property type="entry name" value="CHEMTRNSDUCR"/>
</dbReference>
<evidence type="ECO:0000313" key="6">
    <source>
        <dbReference type="EMBL" id="MXN66237.1"/>
    </source>
</evidence>
<keyword evidence="7" id="KW-1185">Reference proteome</keyword>
<evidence type="ECO:0000256" key="1">
    <source>
        <dbReference type="ARBA" id="ARBA00023224"/>
    </source>
</evidence>
<comment type="caution">
    <text evidence="6">The sequence shown here is derived from an EMBL/GenBank/DDBJ whole genome shotgun (WGS) entry which is preliminary data.</text>
</comment>
<dbReference type="GO" id="GO:0006935">
    <property type="term" value="P:chemotaxis"/>
    <property type="evidence" value="ECO:0007669"/>
    <property type="project" value="InterPro"/>
</dbReference>
<dbReference type="Pfam" id="PF00015">
    <property type="entry name" value="MCPsignal"/>
    <property type="match status" value="1"/>
</dbReference>
<evidence type="ECO:0000256" key="2">
    <source>
        <dbReference type="ARBA" id="ARBA00029447"/>
    </source>
</evidence>
<dbReference type="SMART" id="SM00283">
    <property type="entry name" value="MA"/>
    <property type="match status" value="1"/>
</dbReference>
<dbReference type="SMART" id="SM00304">
    <property type="entry name" value="HAMP"/>
    <property type="match status" value="1"/>
</dbReference>
<feature type="domain" description="Methyl-accepting transducer" evidence="4">
    <location>
        <begin position="150"/>
        <end position="386"/>
    </location>
</feature>